<feature type="domain" description="TauD/TfdA-like" evidence="7">
    <location>
        <begin position="119"/>
        <end position="355"/>
    </location>
</feature>
<dbReference type="InterPro" id="IPR042098">
    <property type="entry name" value="TauD-like_sf"/>
</dbReference>
<evidence type="ECO:0000256" key="5">
    <source>
        <dbReference type="ARBA" id="ARBA00023002"/>
    </source>
</evidence>
<feature type="domain" description="Gamma-butyrobetaine hydroxylase-like N-terminal" evidence="8">
    <location>
        <begin position="12"/>
        <end position="81"/>
    </location>
</feature>
<dbReference type="InterPro" id="IPR003819">
    <property type="entry name" value="TauD/TfdA-like"/>
</dbReference>
<evidence type="ECO:0000313" key="9">
    <source>
        <dbReference type="EMBL" id="MDF2095982.1"/>
    </source>
</evidence>
<name>A0ABT5YMA7_9PROT</name>
<evidence type="ECO:0000256" key="4">
    <source>
        <dbReference type="ARBA" id="ARBA00022964"/>
    </source>
</evidence>
<evidence type="ECO:0000256" key="6">
    <source>
        <dbReference type="ARBA" id="ARBA00023004"/>
    </source>
</evidence>
<accession>A0ABT5YMA7</accession>
<comment type="cofactor">
    <cofactor evidence="1">
        <name>Fe(2+)</name>
        <dbReference type="ChEBI" id="CHEBI:29033"/>
    </cofactor>
</comment>
<dbReference type="EMBL" id="JARHUD010000004">
    <property type="protein sequence ID" value="MDF2095982.1"/>
    <property type="molecule type" value="Genomic_DNA"/>
</dbReference>
<keyword evidence="5" id="KW-0560">Oxidoreductase</keyword>
<dbReference type="PANTHER" id="PTHR10696:SF25">
    <property type="entry name" value="OXIDOREDUCTASE AIM17-RELATED"/>
    <property type="match status" value="1"/>
</dbReference>
<protein>
    <submittedName>
        <fullName evidence="9">TauD/TfdA family dioxygenase</fullName>
    </submittedName>
</protein>
<dbReference type="Pfam" id="PF06155">
    <property type="entry name" value="GBBH-like_N"/>
    <property type="match status" value="1"/>
</dbReference>
<keyword evidence="6" id="KW-0408">Iron</keyword>
<dbReference type="InterPro" id="IPR050411">
    <property type="entry name" value="AlphaKG_dependent_hydroxylases"/>
</dbReference>
<dbReference type="CDD" id="cd00250">
    <property type="entry name" value="CAS_like"/>
    <property type="match status" value="1"/>
</dbReference>
<evidence type="ECO:0000256" key="3">
    <source>
        <dbReference type="ARBA" id="ARBA00022723"/>
    </source>
</evidence>
<evidence type="ECO:0000259" key="7">
    <source>
        <dbReference type="Pfam" id="PF02668"/>
    </source>
</evidence>
<keyword evidence="3" id="KW-0479">Metal-binding</keyword>
<evidence type="ECO:0000256" key="2">
    <source>
        <dbReference type="ARBA" id="ARBA00008654"/>
    </source>
</evidence>
<dbReference type="RefSeq" id="WP_275821948.1">
    <property type="nucleotide sequence ID" value="NZ_JARHUD010000004.1"/>
</dbReference>
<dbReference type="SUPFAM" id="SSF51197">
    <property type="entry name" value="Clavaminate synthase-like"/>
    <property type="match status" value="1"/>
</dbReference>
<proteinExistence type="inferred from homology"/>
<dbReference type="Proteomes" id="UP001215503">
    <property type="component" value="Unassembled WGS sequence"/>
</dbReference>
<evidence type="ECO:0000259" key="8">
    <source>
        <dbReference type="Pfam" id="PF06155"/>
    </source>
</evidence>
<keyword evidence="4 9" id="KW-0223">Dioxygenase</keyword>
<dbReference type="PANTHER" id="PTHR10696">
    <property type="entry name" value="GAMMA-BUTYROBETAINE HYDROXYLASE-RELATED"/>
    <property type="match status" value="1"/>
</dbReference>
<comment type="similarity">
    <text evidence="2">Belongs to the gamma-BBH/TMLD family.</text>
</comment>
<dbReference type="InterPro" id="IPR038492">
    <property type="entry name" value="GBBH-like_N_sf"/>
</dbReference>
<dbReference type="Gene3D" id="3.30.2020.30">
    <property type="match status" value="1"/>
</dbReference>
<organism evidence="9 10">
    <name type="scientific">Aquibaculum arenosum</name>
    <dbReference type="NCBI Taxonomy" id="3032591"/>
    <lineage>
        <taxon>Bacteria</taxon>
        <taxon>Pseudomonadati</taxon>
        <taxon>Pseudomonadota</taxon>
        <taxon>Alphaproteobacteria</taxon>
        <taxon>Rhodospirillales</taxon>
        <taxon>Rhodovibrionaceae</taxon>
        <taxon>Aquibaculum</taxon>
    </lineage>
</organism>
<comment type="caution">
    <text evidence="9">The sequence shown here is derived from an EMBL/GenBank/DDBJ whole genome shotgun (WGS) entry which is preliminary data.</text>
</comment>
<gene>
    <name evidence="9" type="ORF">P2G67_08340</name>
</gene>
<dbReference type="GO" id="GO:0051213">
    <property type="term" value="F:dioxygenase activity"/>
    <property type="evidence" value="ECO:0007669"/>
    <property type="project" value="UniProtKB-KW"/>
</dbReference>
<dbReference type="InterPro" id="IPR010376">
    <property type="entry name" value="GBBH-like_N"/>
</dbReference>
<evidence type="ECO:0000256" key="1">
    <source>
        <dbReference type="ARBA" id="ARBA00001954"/>
    </source>
</evidence>
<keyword evidence="10" id="KW-1185">Reference proteome</keyword>
<sequence>MDTLTSAVTLREKGLDITLPDGRTSYFNYYWLRDNCPTSFDSETRERTFDIFHLEQPPRPQSVALEGEALVIAWQRENHVSHLPIPMLQTFADEGRRHDPAALPRAPWYGDHFPAIQRFSQPMLLSDPQKVAAWIRAMLVEGIAIITDMPDSDEGLTETARLIGQVRPTYFGQYFDVRTHIEPTNLAYTAKALELHTDTPAEEVAPGVQFLHCRANTVEGGDSLFLDGVAVAEDLRREDPEAFRLLSEIDIPFYCEHDTYDMRSRQRVIELDETGAVSGVTISQHMADVFDLPQKLLDDYYPAFCRFGRMLQEERYVMHFRMRAGECLTFDNHRVVHGRAAYSASSGERYLRGCYTDRAEMRSSYRALVSEGRFKA</sequence>
<dbReference type="Pfam" id="PF02668">
    <property type="entry name" value="TauD"/>
    <property type="match status" value="1"/>
</dbReference>
<dbReference type="Gene3D" id="3.60.130.10">
    <property type="entry name" value="Clavaminate synthase-like"/>
    <property type="match status" value="1"/>
</dbReference>
<evidence type="ECO:0000313" key="10">
    <source>
        <dbReference type="Proteomes" id="UP001215503"/>
    </source>
</evidence>
<reference evidence="9 10" key="1">
    <citation type="submission" date="2023-03" db="EMBL/GenBank/DDBJ databases">
        <title>Fodinicurvata sp. CAU 1616 isolated from sea sendiment.</title>
        <authorList>
            <person name="Kim W."/>
        </authorList>
    </citation>
    <scope>NUCLEOTIDE SEQUENCE [LARGE SCALE GENOMIC DNA]</scope>
    <source>
        <strain evidence="9 10">CAU 1616</strain>
    </source>
</reference>